<dbReference type="EMBL" id="CP001113">
    <property type="protein sequence ID" value="ACF64495.1"/>
    <property type="molecule type" value="Genomic_DNA"/>
</dbReference>
<evidence type="ECO:0000313" key="3">
    <source>
        <dbReference type="Proteomes" id="UP000008824"/>
    </source>
</evidence>
<dbReference type="Proteomes" id="UP000008824">
    <property type="component" value="Chromosome"/>
</dbReference>
<proteinExistence type="predicted"/>
<keyword evidence="1" id="KW-1133">Transmembrane helix</keyword>
<sequence length="39" mass="4966">MRVLTLFMFILFFFNPYLYYMYFVFLFSCKVMKKNAFQL</sequence>
<keyword evidence="1" id="KW-0472">Membrane</keyword>
<name>A0A0H3BSC3_SALNS</name>
<dbReference type="HOGENOM" id="CLU_3348378_0_0_6"/>
<protein>
    <submittedName>
        <fullName evidence="2">Uncharacterized protein</fullName>
    </submittedName>
</protein>
<keyword evidence="1" id="KW-0812">Transmembrane</keyword>
<dbReference type="PROSITE" id="PS51257">
    <property type="entry name" value="PROKAR_LIPOPROTEIN"/>
    <property type="match status" value="1"/>
</dbReference>
<reference evidence="2 3" key="1">
    <citation type="journal article" date="2011" name="J. Bacteriol.">
        <title>Comparative genomics of 28 Salmonella enterica isolates: evidence for CRISPR-mediated adaptive sublineage evolution.</title>
        <authorList>
            <person name="Fricke W.F."/>
            <person name="Mammel M.K."/>
            <person name="McDermott P.F."/>
            <person name="Tartera C."/>
            <person name="White D.G."/>
            <person name="Leclerc J.E."/>
            <person name="Ravel J."/>
            <person name="Cebula T.A."/>
        </authorList>
    </citation>
    <scope>NUCLEOTIDE SEQUENCE [LARGE SCALE GENOMIC DNA]</scope>
    <source>
        <strain evidence="2 3">SL254</strain>
    </source>
</reference>
<accession>A0A0H3BSC3</accession>
<feature type="transmembrane region" description="Helical" evidence="1">
    <location>
        <begin position="6"/>
        <end position="27"/>
    </location>
</feature>
<evidence type="ECO:0000256" key="1">
    <source>
        <dbReference type="SAM" id="Phobius"/>
    </source>
</evidence>
<dbReference type="AlphaFoldDB" id="A0A0H3BSC3"/>
<gene>
    <name evidence="2" type="ordered locus">SNSL254_A0413</name>
</gene>
<evidence type="ECO:0000313" key="2">
    <source>
        <dbReference type="EMBL" id="ACF64495.1"/>
    </source>
</evidence>
<dbReference type="KEGG" id="see:SNSL254_A0413"/>
<organism evidence="2 3">
    <name type="scientific">Salmonella newport (strain SL254)</name>
    <dbReference type="NCBI Taxonomy" id="423368"/>
    <lineage>
        <taxon>Bacteria</taxon>
        <taxon>Pseudomonadati</taxon>
        <taxon>Pseudomonadota</taxon>
        <taxon>Gammaproteobacteria</taxon>
        <taxon>Enterobacterales</taxon>
        <taxon>Enterobacteriaceae</taxon>
        <taxon>Salmonella</taxon>
    </lineage>
</organism>